<evidence type="ECO:0000313" key="2">
    <source>
        <dbReference type="EnsemblProtists" id="EKX39236"/>
    </source>
</evidence>
<dbReference type="PaxDb" id="55529-EKX39236"/>
<organism evidence="1">
    <name type="scientific">Guillardia theta (strain CCMP2712)</name>
    <name type="common">Cryptophyte</name>
    <dbReference type="NCBI Taxonomy" id="905079"/>
    <lineage>
        <taxon>Eukaryota</taxon>
        <taxon>Cryptophyceae</taxon>
        <taxon>Pyrenomonadales</taxon>
        <taxon>Geminigeraceae</taxon>
        <taxon>Guillardia</taxon>
    </lineage>
</organism>
<dbReference type="EnsemblProtists" id="EKX39236">
    <property type="protein sequence ID" value="EKX39236"/>
    <property type="gene ID" value="GUITHDRAFT_165010"/>
</dbReference>
<accession>L1ISI7</accession>
<gene>
    <name evidence="1" type="ORF">GUITHDRAFT_165010</name>
</gene>
<dbReference type="GeneID" id="17295959"/>
<evidence type="ECO:0000313" key="3">
    <source>
        <dbReference type="Proteomes" id="UP000011087"/>
    </source>
</evidence>
<dbReference type="RefSeq" id="XP_005826216.1">
    <property type="nucleotide sequence ID" value="XM_005826159.1"/>
</dbReference>
<evidence type="ECO:0000313" key="1">
    <source>
        <dbReference type="EMBL" id="EKX39236.1"/>
    </source>
</evidence>
<feature type="non-terminal residue" evidence="1">
    <location>
        <position position="313"/>
    </location>
</feature>
<dbReference type="AlphaFoldDB" id="L1ISI7"/>
<dbReference type="Proteomes" id="UP000011087">
    <property type="component" value="Unassembled WGS sequence"/>
</dbReference>
<name>L1ISI7_GUITC</name>
<dbReference type="KEGG" id="gtt:GUITHDRAFT_165010"/>
<dbReference type="HOGENOM" id="CLU_890247_0_0_1"/>
<sequence length="313" mass="35958">MTAGHDYRPVTVCGSIRPSDIVHRKNLKTANHEAEEMDRRCHEAEVNEQIQDFEHKLGWKMRSNLGPRWEERRAMELEEERIIGLRKQTPLRPPSPAGFYDYQMPQTAGSAQLEHDMMEIASFRGSGGIDVQSFDGGNVIPDRPDTGYESVRSVHIVTRRSLRSSSRHTEASGSFLRTGRTNSYMLGSDTPTARATIKWWTSQSMLEPIFMPASQTQRVLLSRLQPAMLSQTNGSKRAATWEDGPGRRFWRVQEKNLQAAVRRTEAENQLNEQMKGDKLKKTHDKIVNTLRVRHNRAVREATNRKEYYPRAKI</sequence>
<keyword evidence="3" id="KW-1185">Reference proteome</keyword>
<proteinExistence type="predicted"/>
<protein>
    <submittedName>
        <fullName evidence="1 2">Uncharacterized protein</fullName>
    </submittedName>
</protein>
<reference evidence="2" key="3">
    <citation type="submission" date="2015-06" db="UniProtKB">
        <authorList>
            <consortium name="EnsemblProtists"/>
        </authorList>
    </citation>
    <scope>IDENTIFICATION</scope>
</reference>
<dbReference type="EMBL" id="JH993041">
    <property type="protein sequence ID" value="EKX39236.1"/>
    <property type="molecule type" value="Genomic_DNA"/>
</dbReference>
<reference evidence="1 3" key="1">
    <citation type="journal article" date="2012" name="Nature">
        <title>Algal genomes reveal evolutionary mosaicism and the fate of nucleomorphs.</title>
        <authorList>
            <consortium name="DOE Joint Genome Institute"/>
            <person name="Curtis B.A."/>
            <person name="Tanifuji G."/>
            <person name="Burki F."/>
            <person name="Gruber A."/>
            <person name="Irimia M."/>
            <person name="Maruyama S."/>
            <person name="Arias M.C."/>
            <person name="Ball S.G."/>
            <person name="Gile G.H."/>
            <person name="Hirakawa Y."/>
            <person name="Hopkins J.F."/>
            <person name="Kuo A."/>
            <person name="Rensing S.A."/>
            <person name="Schmutz J."/>
            <person name="Symeonidi A."/>
            <person name="Elias M."/>
            <person name="Eveleigh R.J."/>
            <person name="Herman E.K."/>
            <person name="Klute M.J."/>
            <person name="Nakayama T."/>
            <person name="Obornik M."/>
            <person name="Reyes-Prieto A."/>
            <person name="Armbrust E.V."/>
            <person name="Aves S.J."/>
            <person name="Beiko R.G."/>
            <person name="Coutinho P."/>
            <person name="Dacks J.B."/>
            <person name="Durnford D.G."/>
            <person name="Fast N.M."/>
            <person name="Green B.R."/>
            <person name="Grisdale C.J."/>
            <person name="Hempel F."/>
            <person name="Henrissat B."/>
            <person name="Hoppner M.P."/>
            <person name="Ishida K."/>
            <person name="Kim E."/>
            <person name="Koreny L."/>
            <person name="Kroth P.G."/>
            <person name="Liu Y."/>
            <person name="Malik S.B."/>
            <person name="Maier U.G."/>
            <person name="McRose D."/>
            <person name="Mock T."/>
            <person name="Neilson J.A."/>
            <person name="Onodera N.T."/>
            <person name="Poole A.M."/>
            <person name="Pritham E.J."/>
            <person name="Richards T.A."/>
            <person name="Rocap G."/>
            <person name="Roy S.W."/>
            <person name="Sarai C."/>
            <person name="Schaack S."/>
            <person name="Shirato S."/>
            <person name="Slamovits C.H."/>
            <person name="Spencer D.F."/>
            <person name="Suzuki S."/>
            <person name="Worden A.Z."/>
            <person name="Zauner S."/>
            <person name="Barry K."/>
            <person name="Bell C."/>
            <person name="Bharti A.K."/>
            <person name="Crow J.A."/>
            <person name="Grimwood J."/>
            <person name="Kramer R."/>
            <person name="Lindquist E."/>
            <person name="Lucas S."/>
            <person name="Salamov A."/>
            <person name="McFadden G.I."/>
            <person name="Lane C.E."/>
            <person name="Keeling P.J."/>
            <person name="Gray M.W."/>
            <person name="Grigoriev I.V."/>
            <person name="Archibald J.M."/>
        </authorList>
    </citation>
    <scope>NUCLEOTIDE SEQUENCE</scope>
    <source>
        <strain evidence="1 3">CCMP2712</strain>
    </source>
</reference>
<reference evidence="3" key="2">
    <citation type="submission" date="2012-11" db="EMBL/GenBank/DDBJ databases">
        <authorList>
            <person name="Kuo A."/>
            <person name="Curtis B.A."/>
            <person name="Tanifuji G."/>
            <person name="Burki F."/>
            <person name="Gruber A."/>
            <person name="Irimia M."/>
            <person name="Maruyama S."/>
            <person name="Arias M.C."/>
            <person name="Ball S.G."/>
            <person name="Gile G.H."/>
            <person name="Hirakawa Y."/>
            <person name="Hopkins J.F."/>
            <person name="Rensing S.A."/>
            <person name="Schmutz J."/>
            <person name="Symeonidi A."/>
            <person name="Elias M."/>
            <person name="Eveleigh R.J."/>
            <person name="Herman E.K."/>
            <person name="Klute M.J."/>
            <person name="Nakayama T."/>
            <person name="Obornik M."/>
            <person name="Reyes-Prieto A."/>
            <person name="Armbrust E.V."/>
            <person name="Aves S.J."/>
            <person name="Beiko R.G."/>
            <person name="Coutinho P."/>
            <person name="Dacks J.B."/>
            <person name="Durnford D.G."/>
            <person name="Fast N.M."/>
            <person name="Green B.R."/>
            <person name="Grisdale C."/>
            <person name="Hempe F."/>
            <person name="Henrissat B."/>
            <person name="Hoppner M.P."/>
            <person name="Ishida K.-I."/>
            <person name="Kim E."/>
            <person name="Koreny L."/>
            <person name="Kroth P.G."/>
            <person name="Liu Y."/>
            <person name="Malik S.-B."/>
            <person name="Maier U.G."/>
            <person name="McRose D."/>
            <person name="Mock T."/>
            <person name="Neilson J.A."/>
            <person name="Onodera N.T."/>
            <person name="Poole A.M."/>
            <person name="Pritham E.J."/>
            <person name="Richards T.A."/>
            <person name="Rocap G."/>
            <person name="Roy S.W."/>
            <person name="Sarai C."/>
            <person name="Schaack S."/>
            <person name="Shirato S."/>
            <person name="Slamovits C.H."/>
            <person name="Spencer D.F."/>
            <person name="Suzuki S."/>
            <person name="Worden A.Z."/>
            <person name="Zauner S."/>
            <person name="Barry K."/>
            <person name="Bell C."/>
            <person name="Bharti A.K."/>
            <person name="Crow J.A."/>
            <person name="Grimwood J."/>
            <person name="Kramer R."/>
            <person name="Lindquist E."/>
            <person name="Lucas S."/>
            <person name="Salamov A."/>
            <person name="McFadden G.I."/>
            <person name="Lane C.E."/>
            <person name="Keeling P.J."/>
            <person name="Gray M.W."/>
            <person name="Grigoriev I.V."/>
            <person name="Archibald J.M."/>
        </authorList>
    </citation>
    <scope>NUCLEOTIDE SEQUENCE</scope>
    <source>
        <strain evidence="3">CCMP2712</strain>
    </source>
</reference>